<dbReference type="PANTHER" id="PTHR37423">
    <property type="entry name" value="SOLUBLE LYTIC MUREIN TRANSGLYCOSYLASE-RELATED"/>
    <property type="match status" value="1"/>
</dbReference>
<organism evidence="3">
    <name type="scientific">marine sediment metagenome</name>
    <dbReference type="NCBI Taxonomy" id="412755"/>
    <lineage>
        <taxon>unclassified sequences</taxon>
        <taxon>metagenomes</taxon>
        <taxon>ecological metagenomes</taxon>
    </lineage>
</organism>
<evidence type="ECO:0000313" key="3">
    <source>
        <dbReference type="EMBL" id="GAH40607.1"/>
    </source>
</evidence>
<keyword evidence="1" id="KW-1133">Transmembrane helix</keyword>
<feature type="transmembrane region" description="Helical" evidence="1">
    <location>
        <begin position="6"/>
        <end position="23"/>
    </location>
</feature>
<keyword evidence="1" id="KW-0472">Membrane</keyword>
<evidence type="ECO:0000256" key="1">
    <source>
        <dbReference type="SAM" id="Phobius"/>
    </source>
</evidence>
<dbReference type="SUPFAM" id="SSF53955">
    <property type="entry name" value="Lysozyme-like"/>
    <property type="match status" value="1"/>
</dbReference>
<evidence type="ECO:0000259" key="2">
    <source>
        <dbReference type="Pfam" id="PF01464"/>
    </source>
</evidence>
<name>X1F6Q6_9ZZZZ</name>
<dbReference type="AlphaFoldDB" id="X1F6Q6"/>
<proteinExistence type="predicted"/>
<dbReference type="InterPro" id="IPR008258">
    <property type="entry name" value="Transglycosylase_SLT_dom_1"/>
</dbReference>
<dbReference type="Pfam" id="PF01464">
    <property type="entry name" value="SLT"/>
    <property type="match status" value="1"/>
</dbReference>
<reference evidence="3" key="1">
    <citation type="journal article" date="2014" name="Front. Microbiol.">
        <title>High frequency of phylogenetically diverse reductive dehalogenase-homologous genes in deep subseafloor sedimentary metagenomes.</title>
        <authorList>
            <person name="Kawai M."/>
            <person name="Futagami T."/>
            <person name="Toyoda A."/>
            <person name="Takaki Y."/>
            <person name="Nishi S."/>
            <person name="Hori S."/>
            <person name="Arai W."/>
            <person name="Tsubouchi T."/>
            <person name="Morono Y."/>
            <person name="Uchiyama I."/>
            <person name="Ito T."/>
            <person name="Fujiyama A."/>
            <person name="Inagaki F."/>
            <person name="Takami H."/>
        </authorList>
    </citation>
    <scope>NUCLEOTIDE SEQUENCE</scope>
    <source>
        <strain evidence="3">Expedition CK06-06</strain>
    </source>
</reference>
<dbReference type="Gene3D" id="1.10.530.10">
    <property type="match status" value="1"/>
</dbReference>
<keyword evidence="1" id="KW-0812">Transmembrane</keyword>
<comment type="caution">
    <text evidence="3">The sequence shown here is derived from an EMBL/GenBank/DDBJ whole genome shotgun (WGS) entry which is preliminary data.</text>
</comment>
<dbReference type="PANTHER" id="PTHR37423:SF2">
    <property type="entry name" value="MEMBRANE-BOUND LYTIC MUREIN TRANSGLYCOSYLASE C"/>
    <property type="match status" value="1"/>
</dbReference>
<dbReference type="EMBL" id="BARU01008388">
    <property type="protein sequence ID" value="GAH40607.1"/>
    <property type="molecule type" value="Genomic_DNA"/>
</dbReference>
<accession>X1F6Q6</accession>
<protein>
    <recommendedName>
        <fullName evidence="2">Transglycosylase SLT domain-containing protein</fullName>
    </recommendedName>
</protein>
<sequence length="205" mass="23054">MKSKTFGWILLGGVGIGLTYVLLKASKAEAGDARIFLNRISPYQSTITAYASEFTLDEDLVKAVIWQESSGFPNAKRKENDFYSYGLCGLTLIAAQDMGYLGTEEDLIEPDTNIHYATAYLRYQYERYGDLDKALVAYNAGHWTGNYTYANQVWRKMAAIKDAKSSVLTIGFDLPKNMFLSSIMLCSPPYFFILPCFCPSRCRLS</sequence>
<gene>
    <name evidence="3" type="ORF">S03H2_16425</name>
</gene>
<feature type="domain" description="Transglycosylase SLT" evidence="2">
    <location>
        <begin position="47"/>
        <end position="146"/>
    </location>
</feature>
<dbReference type="InterPro" id="IPR023346">
    <property type="entry name" value="Lysozyme-like_dom_sf"/>
</dbReference>